<name>I7IFM9_BABMR</name>
<feature type="signal peptide" evidence="2">
    <location>
        <begin position="1"/>
        <end position="22"/>
    </location>
</feature>
<evidence type="ECO:0000313" key="3">
    <source>
        <dbReference type="EMBL" id="CCF72951.1"/>
    </source>
</evidence>
<feature type="compositionally biased region" description="Basic and acidic residues" evidence="1">
    <location>
        <begin position="112"/>
        <end position="125"/>
    </location>
</feature>
<dbReference type="AlphaFoldDB" id="I7IFM9"/>
<dbReference type="EMBL" id="FO082871">
    <property type="protein sequence ID" value="CCF72951.1"/>
    <property type="molecule type" value="Genomic_DNA"/>
</dbReference>
<dbReference type="GeneID" id="24423567"/>
<feature type="region of interest" description="Disordered" evidence="1">
    <location>
        <begin position="58"/>
        <end position="239"/>
    </location>
</feature>
<feature type="chain" id="PRO_5003710742" evidence="2">
    <location>
        <begin position="23"/>
        <end position="262"/>
    </location>
</feature>
<proteinExistence type="predicted"/>
<keyword evidence="2" id="KW-0732">Signal</keyword>
<dbReference type="OMA" id="HDYKRDD"/>
<feature type="compositionally biased region" description="Basic residues" evidence="1">
    <location>
        <begin position="67"/>
        <end position="82"/>
    </location>
</feature>
<organism evidence="3 4">
    <name type="scientific">Babesia microti (strain RI)</name>
    <dbReference type="NCBI Taxonomy" id="1133968"/>
    <lineage>
        <taxon>Eukaryota</taxon>
        <taxon>Sar</taxon>
        <taxon>Alveolata</taxon>
        <taxon>Apicomplexa</taxon>
        <taxon>Aconoidasida</taxon>
        <taxon>Piroplasmida</taxon>
        <taxon>Babesiidae</taxon>
        <taxon>Babesia</taxon>
    </lineage>
</organism>
<dbReference type="KEGG" id="bmic:BMR1_01G02465"/>
<gene>
    <name evidence="3" type="ORF">BMR1_01G02465</name>
</gene>
<reference evidence="3 4" key="2">
    <citation type="journal article" date="2013" name="PLoS ONE">
        <title>Whole genome mapping and re-organization of the nuclear and mitochondrial genomes of Babesia microti isolates.</title>
        <authorList>
            <person name="Cornillot E."/>
            <person name="Dassouli A."/>
            <person name="Garg A."/>
            <person name="Pachikara N."/>
            <person name="Randazzo S."/>
            <person name="Depoix D."/>
            <person name="Carcy B."/>
            <person name="Delbecq S."/>
            <person name="Frutos R."/>
            <person name="Silva J.C."/>
            <person name="Sutton R."/>
            <person name="Krause P.J."/>
            <person name="Mamoun C.B."/>
        </authorList>
    </citation>
    <scope>NUCLEOTIDE SEQUENCE [LARGE SCALE GENOMIC DNA]</scope>
    <source>
        <strain evidence="3 4">RI</strain>
    </source>
</reference>
<sequence>MKLSLLTTITLIHLFHIHFVCSKAIIAKNNETESVSFLARSHKTSKKPKNWLHKGLSRKVNKEKGLKKNKTLFKKKENKHNNKPSNNGNKSKKKRRGLFGRKKSKSFKNKKSKIDGKHEADDVKDNVSLNLSSADHKYSNHSHDDSNHDYKRDDSDRDYKHDDSDHDYKRDDSDHDYKRDGSNHNYKHDDSDHDYKRDDSDHDYKHDSDSESTNNREKNDSYYASNNEINSEPPEFKQPKRVIIDKLEKQLLKVIETIANAR</sequence>
<dbReference type="RefSeq" id="XP_012647560.1">
    <property type="nucleotide sequence ID" value="XM_012792106.1"/>
</dbReference>
<evidence type="ECO:0000313" key="4">
    <source>
        <dbReference type="Proteomes" id="UP000002899"/>
    </source>
</evidence>
<dbReference type="Proteomes" id="UP000002899">
    <property type="component" value="Chromosome I"/>
</dbReference>
<accession>I7IFM9</accession>
<keyword evidence="4" id="KW-1185">Reference proteome</keyword>
<reference evidence="3 4" key="1">
    <citation type="journal article" date="2012" name="Nucleic Acids Res.">
        <title>Sequencing of the smallest Apicomplexan genome from the human pathogen Babesia microti.</title>
        <authorList>
            <person name="Cornillot E."/>
            <person name="Hadj-Kaddour K."/>
            <person name="Dassouli A."/>
            <person name="Noel B."/>
            <person name="Ranwez V."/>
            <person name="Vacherie B."/>
            <person name="Augagneur Y."/>
            <person name="Bres V."/>
            <person name="Duclos A."/>
            <person name="Randazzo S."/>
            <person name="Carcy B."/>
            <person name="Debierre-Grockiego F."/>
            <person name="Delbecq S."/>
            <person name="Moubri-Menage K."/>
            <person name="Shams-Eldin H."/>
            <person name="Usmani-Brown S."/>
            <person name="Bringaud F."/>
            <person name="Wincker P."/>
            <person name="Vivares C.P."/>
            <person name="Schwarz R.T."/>
            <person name="Schetters T.P."/>
            <person name="Krause P.J."/>
            <person name="Gorenflot A."/>
            <person name="Berry V."/>
            <person name="Barbe V."/>
            <person name="Ben Mamoun C."/>
        </authorList>
    </citation>
    <scope>NUCLEOTIDE SEQUENCE [LARGE SCALE GENOMIC DNA]</scope>
    <source>
        <strain evidence="3 4">RI</strain>
    </source>
</reference>
<feature type="compositionally biased region" description="Basic and acidic residues" evidence="1">
    <location>
        <begin position="134"/>
        <end position="220"/>
    </location>
</feature>
<feature type="compositionally biased region" description="Basic residues" evidence="1">
    <location>
        <begin position="90"/>
        <end position="111"/>
    </location>
</feature>
<evidence type="ECO:0000256" key="1">
    <source>
        <dbReference type="SAM" id="MobiDB-lite"/>
    </source>
</evidence>
<protein>
    <submittedName>
        <fullName evidence="3">Uncharacterized protein</fullName>
    </submittedName>
</protein>
<reference evidence="3 4" key="3">
    <citation type="journal article" date="2016" name="Sci. Rep.">
        <title>Genome-wide diversity and gene expression profiling of Babesia microti isolates identify polymorphic genes that mediate host-pathogen interactions.</title>
        <authorList>
            <person name="Silva J.C."/>
            <person name="Cornillot E."/>
            <person name="McCracken C."/>
            <person name="Usmani-Brown S."/>
            <person name="Dwivedi A."/>
            <person name="Ifeonu O.O."/>
            <person name="Crabtree J."/>
            <person name="Gotia H.T."/>
            <person name="Virji A.Z."/>
            <person name="Reynes C."/>
            <person name="Colinge J."/>
            <person name="Kumar V."/>
            <person name="Lawres L."/>
            <person name="Pazzi J.E."/>
            <person name="Pablo J.V."/>
            <person name="Hung C."/>
            <person name="Brancato J."/>
            <person name="Kumari P."/>
            <person name="Orvis J."/>
            <person name="Tretina K."/>
            <person name="Chibucos M."/>
            <person name="Ott S."/>
            <person name="Sadzewicz L."/>
            <person name="Sengamalay N."/>
            <person name="Shetty A.C."/>
            <person name="Su Q."/>
            <person name="Tallon L."/>
            <person name="Fraser C.M."/>
            <person name="Frutos R."/>
            <person name="Molina D.M."/>
            <person name="Krause P.J."/>
            <person name="Ben Mamoun C."/>
        </authorList>
    </citation>
    <scope>NUCLEOTIDE SEQUENCE [LARGE SCALE GENOMIC DNA]</scope>
    <source>
        <strain evidence="3 4">RI</strain>
    </source>
</reference>
<dbReference type="VEuPathDB" id="PiroplasmaDB:BMR1_01G02465"/>
<evidence type="ECO:0000256" key="2">
    <source>
        <dbReference type="SAM" id="SignalP"/>
    </source>
</evidence>